<proteinExistence type="predicted"/>
<dbReference type="InterPro" id="IPR011991">
    <property type="entry name" value="ArsR-like_HTH"/>
</dbReference>
<dbReference type="InterPro" id="IPR036388">
    <property type="entry name" value="WH-like_DNA-bd_sf"/>
</dbReference>
<dbReference type="Gene3D" id="1.10.10.10">
    <property type="entry name" value="Winged helix-like DNA-binding domain superfamily/Winged helix DNA-binding domain"/>
    <property type="match status" value="1"/>
</dbReference>
<keyword evidence="1" id="KW-0805">Transcription regulation</keyword>
<feature type="domain" description="HTH marR-type" evidence="4">
    <location>
        <begin position="1"/>
        <end position="135"/>
    </location>
</feature>
<keyword evidence="3" id="KW-0804">Transcription</keyword>
<dbReference type="SUPFAM" id="SSF46785">
    <property type="entry name" value="Winged helix' DNA-binding domain"/>
    <property type="match status" value="1"/>
</dbReference>
<dbReference type="GO" id="GO:0003700">
    <property type="term" value="F:DNA-binding transcription factor activity"/>
    <property type="evidence" value="ECO:0007669"/>
    <property type="project" value="InterPro"/>
</dbReference>
<reference evidence="5" key="1">
    <citation type="submission" date="2021-03" db="EMBL/GenBank/DDBJ databases">
        <title>Antimicrobial resistance genes in bacteria isolated from Japanese honey, and their potential for conferring macrolide and lincosamide resistance in the American foulbrood pathogen Paenibacillus larvae.</title>
        <authorList>
            <person name="Okamoto M."/>
            <person name="Kumagai M."/>
            <person name="Kanamori H."/>
            <person name="Takamatsu D."/>
        </authorList>
    </citation>
    <scope>NUCLEOTIDE SEQUENCE</scope>
    <source>
        <strain evidence="5">J27TS8</strain>
    </source>
</reference>
<dbReference type="Proteomes" id="UP000682111">
    <property type="component" value="Unassembled WGS sequence"/>
</dbReference>
<dbReference type="RefSeq" id="WP_212934458.1">
    <property type="nucleotide sequence ID" value="NZ_BORC01000012.1"/>
</dbReference>
<protein>
    <recommendedName>
        <fullName evidence="4">HTH marR-type domain-containing protein</fullName>
    </recommendedName>
</protein>
<gene>
    <name evidence="5" type="ORF">J27TS8_42470</name>
</gene>
<sequence>MSYRELANELFGTMKKIIHMPFQKKVGDITQGERRILGSLIFEGDGLTAGELSEKLNFSTPRIASVLKSLEKKGFIERARDPKDKRFVVVHITETGRSFVLEEHEKAMLMLEELLQELGEKDTKELIRIMRRIAEITNKRE</sequence>
<keyword evidence="6" id="KW-1185">Reference proteome</keyword>
<dbReference type="Pfam" id="PF12802">
    <property type="entry name" value="MarR_2"/>
    <property type="match status" value="1"/>
</dbReference>
<evidence type="ECO:0000259" key="4">
    <source>
        <dbReference type="PROSITE" id="PS50995"/>
    </source>
</evidence>
<dbReference type="PRINTS" id="PR00598">
    <property type="entry name" value="HTHMARR"/>
</dbReference>
<dbReference type="PROSITE" id="PS50995">
    <property type="entry name" value="HTH_MARR_2"/>
    <property type="match status" value="1"/>
</dbReference>
<dbReference type="InterPro" id="IPR036390">
    <property type="entry name" value="WH_DNA-bd_sf"/>
</dbReference>
<dbReference type="CDD" id="cd00090">
    <property type="entry name" value="HTH_ARSR"/>
    <property type="match status" value="1"/>
</dbReference>
<name>A0A919WM49_9BACI</name>
<dbReference type="SMART" id="SM00347">
    <property type="entry name" value="HTH_MARR"/>
    <property type="match status" value="1"/>
</dbReference>
<comment type="caution">
    <text evidence="5">The sequence shown here is derived from an EMBL/GenBank/DDBJ whole genome shotgun (WGS) entry which is preliminary data.</text>
</comment>
<evidence type="ECO:0000313" key="6">
    <source>
        <dbReference type="Proteomes" id="UP000682111"/>
    </source>
</evidence>
<organism evidence="5 6">
    <name type="scientific">Robertmurraya siralis</name>
    <dbReference type="NCBI Taxonomy" id="77777"/>
    <lineage>
        <taxon>Bacteria</taxon>
        <taxon>Bacillati</taxon>
        <taxon>Bacillota</taxon>
        <taxon>Bacilli</taxon>
        <taxon>Bacillales</taxon>
        <taxon>Bacillaceae</taxon>
        <taxon>Robertmurraya</taxon>
    </lineage>
</organism>
<evidence type="ECO:0000256" key="1">
    <source>
        <dbReference type="ARBA" id="ARBA00023015"/>
    </source>
</evidence>
<dbReference type="GO" id="GO:0003677">
    <property type="term" value="F:DNA binding"/>
    <property type="evidence" value="ECO:0007669"/>
    <property type="project" value="UniProtKB-KW"/>
</dbReference>
<keyword evidence="2" id="KW-0238">DNA-binding</keyword>
<dbReference type="PANTHER" id="PTHR42756">
    <property type="entry name" value="TRANSCRIPTIONAL REGULATOR, MARR"/>
    <property type="match status" value="1"/>
</dbReference>
<evidence type="ECO:0000313" key="5">
    <source>
        <dbReference type="EMBL" id="GIN64254.1"/>
    </source>
</evidence>
<dbReference type="EMBL" id="BORC01000012">
    <property type="protein sequence ID" value="GIN64254.1"/>
    <property type="molecule type" value="Genomic_DNA"/>
</dbReference>
<evidence type="ECO:0000256" key="2">
    <source>
        <dbReference type="ARBA" id="ARBA00023125"/>
    </source>
</evidence>
<evidence type="ECO:0000256" key="3">
    <source>
        <dbReference type="ARBA" id="ARBA00023163"/>
    </source>
</evidence>
<dbReference type="PANTHER" id="PTHR42756:SF1">
    <property type="entry name" value="TRANSCRIPTIONAL REPRESSOR OF EMRAB OPERON"/>
    <property type="match status" value="1"/>
</dbReference>
<dbReference type="AlphaFoldDB" id="A0A919WM49"/>
<dbReference type="InterPro" id="IPR000835">
    <property type="entry name" value="HTH_MarR-typ"/>
</dbReference>
<accession>A0A919WM49</accession>